<organism evidence="1">
    <name type="scientific">uncultured Thermomicrobiales bacterium</name>
    <dbReference type="NCBI Taxonomy" id="1645740"/>
    <lineage>
        <taxon>Bacteria</taxon>
        <taxon>Pseudomonadati</taxon>
        <taxon>Thermomicrobiota</taxon>
        <taxon>Thermomicrobia</taxon>
        <taxon>Thermomicrobiales</taxon>
        <taxon>environmental samples</taxon>
    </lineage>
</organism>
<proteinExistence type="predicted"/>
<dbReference type="EMBL" id="CADCWM010000596">
    <property type="protein sequence ID" value="CAA9571293.1"/>
    <property type="molecule type" value="Genomic_DNA"/>
</dbReference>
<gene>
    <name evidence="1" type="ORF">AVDCRST_MAG88-2357</name>
</gene>
<protein>
    <submittedName>
        <fullName evidence="1">Uncharacterized protein</fullName>
    </submittedName>
</protein>
<dbReference type="AlphaFoldDB" id="A0A6J4V8M2"/>
<name>A0A6J4V8M2_9BACT</name>
<evidence type="ECO:0000313" key="1">
    <source>
        <dbReference type="EMBL" id="CAA9571293.1"/>
    </source>
</evidence>
<accession>A0A6J4V8M2</accession>
<sequence length="38" mass="4333">MRKLLTSCRSWAPAPVFGTSSSYLCRREMITLLVWNTG</sequence>
<reference evidence="1" key="1">
    <citation type="submission" date="2020-02" db="EMBL/GenBank/DDBJ databases">
        <authorList>
            <person name="Meier V. D."/>
        </authorList>
    </citation>
    <scope>NUCLEOTIDE SEQUENCE</scope>
    <source>
        <strain evidence="1">AVDCRST_MAG88</strain>
    </source>
</reference>